<evidence type="ECO:0000256" key="2">
    <source>
        <dbReference type="SAM" id="MobiDB-lite"/>
    </source>
</evidence>
<keyword evidence="4" id="KW-1185">Reference proteome</keyword>
<accession>A0A2P6MW60</accession>
<feature type="region of interest" description="Disordered" evidence="2">
    <location>
        <begin position="171"/>
        <end position="233"/>
    </location>
</feature>
<gene>
    <name evidence="3" type="ORF">PROFUN_01653</name>
</gene>
<protein>
    <submittedName>
        <fullName evidence="3">Coiled-coil domain-containing protein</fullName>
    </submittedName>
</protein>
<dbReference type="EMBL" id="MDYQ01000353">
    <property type="protein sequence ID" value="PRP75937.1"/>
    <property type="molecule type" value="Genomic_DNA"/>
</dbReference>
<evidence type="ECO:0000256" key="1">
    <source>
        <dbReference type="SAM" id="Coils"/>
    </source>
</evidence>
<dbReference type="Proteomes" id="UP000241769">
    <property type="component" value="Unassembled WGS sequence"/>
</dbReference>
<evidence type="ECO:0000313" key="4">
    <source>
        <dbReference type="Proteomes" id="UP000241769"/>
    </source>
</evidence>
<proteinExistence type="predicted"/>
<feature type="compositionally biased region" description="Basic and acidic residues" evidence="2">
    <location>
        <begin position="211"/>
        <end position="233"/>
    </location>
</feature>
<feature type="coiled-coil region" evidence="1">
    <location>
        <begin position="262"/>
        <end position="289"/>
    </location>
</feature>
<organism evidence="3 4">
    <name type="scientific">Planoprotostelium fungivorum</name>
    <dbReference type="NCBI Taxonomy" id="1890364"/>
    <lineage>
        <taxon>Eukaryota</taxon>
        <taxon>Amoebozoa</taxon>
        <taxon>Evosea</taxon>
        <taxon>Variosea</taxon>
        <taxon>Cavosteliida</taxon>
        <taxon>Cavosteliaceae</taxon>
        <taxon>Planoprotostelium</taxon>
    </lineage>
</organism>
<evidence type="ECO:0000313" key="3">
    <source>
        <dbReference type="EMBL" id="PRP75937.1"/>
    </source>
</evidence>
<dbReference type="InParanoid" id="A0A2P6MW60"/>
<name>A0A2P6MW60_9EUKA</name>
<comment type="caution">
    <text evidence="3">The sequence shown here is derived from an EMBL/GenBank/DDBJ whole genome shotgun (WGS) entry which is preliminary data.</text>
</comment>
<dbReference type="AlphaFoldDB" id="A0A2P6MW60"/>
<keyword evidence="1" id="KW-0175">Coiled coil</keyword>
<reference evidence="3 4" key="1">
    <citation type="journal article" date="2018" name="Genome Biol. Evol.">
        <title>Multiple Roots of Fruiting Body Formation in Amoebozoa.</title>
        <authorList>
            <person name="Hillmann F."/>
            <person name="Forbes G."/>
            <person name="Novohradska S."/>
            <person name="Ferling I."/>
            <person name="Riege K."/>
            <person name="Groth M."/>
            <person name="Westermann M."/>
            <person name="Marz M."/>
            <person name="Spaller T."/>
            <person name="Winckler T."/>
            <person name="Schaap P."/>
            <person name="Glockner G."/>
        </authorList>
    </citation>
    <scope>NUCLEOTIDE SEQUENCE [LARGE SCALE GENOMIC DNA]</scope>
    <source>
        <strain evidence="3 4">Jena</strain>
    </source>
</reference>
<feature type="compositionally biased region" description="Polar residues" evidence="2">
    <location>
        <begin position="172"/>
        <end position="185"/>
    </location>
</feature>
<sequence>MVSTHSPLLIELTAALKAELPTVRSLGGARRALGKRLSLLSEEECQRLDDSKPLPESLQTKDNSISWDILYALAGHHPKLKLWAKLYGEKHPHLSLLIQKLDAEKQRLKRNRYEQSRKQNAIAKMNGENNYLTDDSEMEEGEMMGCALPTSHADSNSPISKSKDIIRDEPQQALQMHSPTETADFTTKERTDEKQEEQISDDQHQIQVQIPHERRGVEEQKDERKEIEKDERKEKAMNRMVMMSENLVRQIEILRLIPRDEREQVESQMRVLEQQIDVQKKTIQQMLREV</sequence>
<feature type="compositionally biased region" description="Basic and acidic residues" evidence="2">
    <location>
        <begin position="186"/>
        <end position="204"/>
    </location>
</feature>